<comment type="caution">
    <text evidence="1">The sequence shown here is derived from an EMBL/GenBank/DDBJ whole genome shotgun (WGS) entry which is preliminary data.</text>
</comment>
<protein>
    <submittedName>
        <fullName evidence="1">DUF4262 domain-containing protein</fullName>
    </submittedName>
</protein>
<dbReference type="EMBL" id="JBJVNI010000036">
    <property type="protein sequence ID" value="MFM9615516.1"/>
    <property type="molecule type" value="Genomic_DNA"/>
</dbReference>
<name>A0ABW9I6M0_9ACTN</name>
<evidence type="ECO:0000313" key="2">
    <source>
        <dbReference type="Proteomes" id="UP001631957"/>
    </source>
</evidence>
<dbReference type="Pfam" id="PF14081">
    <property type="entry name" value="DUF4262"/>
    <property type="match status" value="1"/>
</dbReference>
<dbReference type="Proteomes" id="UP001631957">
    <property type="component" value="Unassembled WGS sequence"/>
</dbReference>
<reference evidence="1 2" key="1">
    <citation type="submission" date="2024-12" db="EMBL/GenBank/DDBJ databases">
        <title>Forecasting of Potato common scab and diversities of Pathogenic streptomyces spp. in china.</title>
        <authorList>
            <person name="Handique U."/>
            <person name="Wu J."/>
        </authorList>
    </citation>
    <scope>NUCLEOTIDE SEQUENCE [LARGE SCALE GENOMIC DNA]</scope>
    <source>
        <strain evidence="1 2">ZRIMU1530</strain>
    </source>
</reference>
<keyword evidence="2" id="KW-1185">Reference proteome</keyword>
<evidence type="ECO:0000313" key="1">
    <source>
        <dbReference type="EMBL" id="MFM9615516.1"/>
    </source>
</evidence>
<dbReference type="RefSeq" id="WP_109361915.1">
    <property type="nucleotide sequence ID" value="NZ_JBJVNI010000036.1"/>
</dbReference>
<organism evidence="1 2">
    <name type="scientific">Streptomyces niveiscabiei</name>
    <dbReference type="NCBI Taxonomy" id="164115"/>
    <lineage>
        <taxon>Bacteria</taxon>
        <taxon>Bacillati</taxon>
        <taxon>Actinomycetota</taxon>
        <taxon>Actinomycetes</taxon>
        <taxon>Kitasatosporales</taxon>
        <taxon>Streptomycetaceae</taxon>
        <taxon>Streptomyces</taxon>
    </lineage>
</organism>
<sequence length="144" mass="15833">MTDNNAPDAYLRRVKEIIDRHGRAVQYVHGDPRRGVHPFAYTIGLHTRPGCDYELAVTGLDGESSALLLDTLADVLATRYLTPADGLEIGGILPGTLTLRLRPVEHPEDLGIIHALYGTTPPVWQAVWPGEIVTPQPRRSQPLL</sequence>
<gene>
    <name evidence="1" type="ORF">ACKI18_43390</name>
</gene>
<dbReference type="InterPro" id="IPR025358">
    <property type="entry name" value="DUF4262"/>
</dbReference>
<proteinExistence type="predicted"/>
<accession>A0ABW9I6M0</accession>